<feature type="region of interest" description="Disordered" evidence="1">
    <location>
        <begin position="64"/>
        <end position="91"/>
    </location>
</feature>
<dbReference type="Proteomes" id="UP000807342">
    <property type="component" value="Unassembled WGS sequence"/>
</dbReference>
<dbReference type="AlphaFoldDB" id="A0A9P5XA22"/>
<proteinExistence type="predicted"/>
<keyword evidence="3" id="KW-1185">Reference proteome</keyword>
<accession>A0A9P5XA22</accession>
<gene>
    <name evidence="2" type="ORF">P691DRAFT_264735</name>
</gene>
<evidence type="ECO:0000313" key="3">
    <source>
        <dbReference type="Proteomes" id="UP000807342"/>
    </source>
</evidence>
<feature type="compositionally biased region" description="Acidic residues" evidence="1">
    <location>
        <begin position="75"/>
        <end position="84"/>
    </location>
</feature>
<evidence type="ECO:0000313" key="2">
    <source>
        <dbReference type="EMBL" id="KAF9445501.1"/>
    </source>
</evidence>
<evidence type="ECO:0000256" key="1">
    <source>
        <dbReference type="SAM" id="MobiDB-lite"/>
    </source>
</evidence>
<dbReference type="OrthoDB" id="3057455at2759"/>
<protein>
    <submittedName>
        <fullName evidence="2">Uncharacterized protein</fullName>
    </submittedName>
</protein>
<name>A0A9P5XA22_9AGAR</name>
<dbReference type="EMBL" id="MU151297">
    <property type="protein sequence ID" value="KAF9445501.1"/>
    <property type="molecule type" value="Genomic_DNA"/>
</dbReference>
<comment type="caution">
    <text evidence="2">The sequence shown here is derived from an EMBL/GenBank/DDBJ whole genome shotgun (WGS) entry which is preliminary data.</text>
</comment>
<organism evidence="2 3">
    <name type="scientific">Macrolepiota fuliginosa MF-IS2</name>
    <dbReference type="NCBI Taxonomy" id="1400762"/>
    <lineage>
        <taxon>Eukaryota</taxon>
        <taxon>Fungi</taxon>
        <taxon>Dikarya</taxon>
        <taxon>Basidiomycota</taxon>
        <taxon>Agaricomycotina</taxon>
        <taxon>Agaricomycetes</taxon>
        <taxon>Agaricomycetidae</taxon>
        <taxon>Agaricales</taxon>
        <taxon>Agaricineae</taxon>
        <taxon>Agaricaceae</taxon>
        <taxon>Macrolepiota</taxon>
    </lineage>
</organism>
<reference evidence="2" key="1">
    <citation type="submission" date="2020-11" db="EMBL/GenBank/DDBJ databases">
        <authorList>
            <consortium name="DOE Joint Genome Institute"/>
            <person name="Ahrendt S."/>
            <person name="Riley R."/>
            <person name="Andreopoulos W."/>
            <person name="Labutti K."/>
            <person name="Pangilinan J."/>
            <person name="Ruiz-Duenas F.J."/>
            <person name="Barrasa J.M."/>
            <person name="Sanchez-Garcia M."/>
            <person name="Camarero S."/>
            <person name="Miyauchi S."/>
            <person name="Serrano A."/>
            <person name="Linde D."/>
            <person name="Babiker R."/>
            <person name="Drula E."/>
            <person name="Ayuso-Fernandez I."/>
            <person name="Pacheco R."/>
            <person name="Padilla G."/>
            <person name="Ferreira P."/>
            <person name="Barriuso J."/>
            <person name="Kellner H."/>
            <person name="Castanera R."/>
            <person name="Alfaro M."/>
            <person name="Ramirez L."/>
            <person name="Pisabarro A.G."/>
            <person name="Kuo A."/>
            <person name="Tritt A."/>
            <person name="Lipzen A."/>
            <person name="He G."/>
            <person name="Yan M."/>
            <person name="Ng V."/>
            <person name="Cullen D."/>
            <person name="Martin F."/>
            <person name="Rosso M.-N."/>
            <person name="Henrissat B."/>
            <person name="Hibbett D."/>
            <person name="Martinez A.T."/>
            <person name="Grigoriev I.V."/>
        </authorList>
    </citation>
    <scope>NUCLEOTIDE SEQUENCE</scope>
    <source>
        <strain evidence="2">MF-IS2</strain>
    </source>
</reference>
<sequence>MAIRTIAFIQGHYTALQGHWNWDESTGFHFIPLSRPPLSAQHSTLLDVPYILVPFNSPCRNYPGGLEDNPAAESTDADAEDDTEPSSLDSSLCSIDFEPPSRLASIQEHCGLGIIGLSKKDGSGPFTGFGIVSIHSPWRNTDTSLLDTGCDIEEALSSWNVSDTMLQETLLTFNEDSMDQTLGSIPECDSWYSEPSAVGLELELAPTAEPTTCATATAHSSVFLPPQRPPATRASSAPHFARPTISSQLKSVPITKSNIAFPSRRHSSSCLVASDPLRSFKHQRRSISDPSPFGTIASARRASNRGAYIRSRTCSAGEAAIARCSFGLV</sequence>